<keyword evidence="4" id="KW-1185">Reference proteome</keyword>
<dbReference type="GO" id="GO:0043023">
    <property type="term" value="F:ribosomal large subunit binding"/>
    <property type="evidence" value="ECO:0007669"/>
    <property type="project" value="TreeGrafter"/>
</dbReference>
<dbReference type="AlphaFoldDB" id="A0A7L4UNL0"/>
<dbReference type="InterPro" id="IPR004394">
    <property type="entry name" value="Iojap/RsfS/C7orf30"/>
</dbReference>
<comment type="similarity">
    <text evidence="1 2">Belongs to the Iojap/RsfS family.</text>
</comment>
<dbReference type="GO" id="GO:0090071">
    <property type="term" value="P:negative regulation of ribosome biogenesis"/>
    <property type="evidence" value="ECO:0007669"/>
    <property type="project" value="UniProtKB-UniRule"/>
</dbReference>
<evidence type="ECO:0000313" key="3">
    <source>
        <dbReference type="EMBL" id="PVX49877.1"/>
    </source>
</evidence>
<evidence type="ECO:0000256" key="2">
    <source>
        <dbReference type="HAMAP-Rule" id="MF_01477"/>
    </source>
</evidence>
<dbReference type="EMBL" id="QENZ01000005">
    <property type="protein sequence ID" value="PVX49877.1"/>
    <property type="molecule type" value="Genomic_DNA"/>
</dbReference>
<keyword evidence="2" id="KW-0678">Repressor</keyword>
<dbReference type="Pfam" id="PF02410">
    <property type="entry name" value="RsfS"/>
    <property type="match status" value="1"/>
</dbReference>
<organism evidence="3 4">
    <name type="scientific">Balneicella halophila</name>
    <dbReference type="NCBI Taxonomy" id="1537566"/>
    <lineage>
        <taxon>Bacteria</taxon>
        <taxon>Pseudomonadati</taxon>
        <taxon>Bacteroidota</taxon>
        <taxon>Bacteroidia</taxon>
        <taxon>Bacteroidales</taxon>
        <taxon>Balneicellaceae</taxon>
        <taxon>Balneicella</taxon>
    </lineage>
</organism>
<dbReference type="InterPro" id="IPR043519">
    <property type="entry name" value="NT_sf"/>
</dbReference>
<dbReference type="HAMAP" id="MF_01477">
    <property type="entry name" value="Iojap_RsfS"/>
    <property type="match status" value="1"/>
</dbReference>
<dbReference type="SUPFAM" id="SSF81301">
    <property type="entry name" value="Nucleotidyltransferase"/>
    <property type="match status" value="1"/>
</dbReference>
<keyword evidence="2" id="KW-0810">Translation regulation</keyword>
<dbReference type="OrthoDB" id="9793681at2"/>
<dbReference type="PANTHER" id="PTHR21043">
    <property type="entry name" value="IOJAP SUPERFAMILY ORTHOLOG"/>
    <property type="match status" value="1"/>
</dbReference>
<evidence type="ECO:0000313" key="4">
    <source>
        <dbReference type="Proteomes" id="UP000251835"/>
    </source>
</evidence>
<dbReference type="Gene3D" id="3.30.460.10">
    <property type="entry name" value="Beta Polymerase, domain 2"/>
    <property type="match status" value="1"/>
</dbReference>
<dbReference type="PANTHER" id="PTHR21043:SF0">
    <property type="entry name" value="MITOCHONDRIAL ASSEMBLY OF RIBOSOMAL LARGE SUBUNIT PROTEIN 1"/>
    <property type="match status" value="1"/>
</dbReference>
<gene>
    <name evidence="2" type="primary">rsfS</name>
    <name evidence="3" type="ORF">C7377_1515</name>
</gene>
<comment type="caution">
    <text evidence="3">The sequence shown here is derived from an EMBL/GenBank/DDBJ whole genome shotgun (WGS) entry which is preliminary data.</text>
</comment>
<dbReference type="GO" id="GO:0042256">
    <property type="term" value="P:cytosolic ribosome assembly"/>
    <property type="evidence" value="ECO:0007669"/>
    <property type="project" value="UniProtKB-UniRule"/>
</dbReference>
<keyword evidence="2" id="KW-0963">Cytoplasm</keyword>
<dbReference type="Proteomes" id="UP000251835">
    <property type="component" value="Unassembled WGS sequence"/>
</dbReference>
<comment type="function">
    <text evidence="2">Functions as a ribosomal silencing factor. Interacts with ribosomal protein uL14 (rplN), blocking formation of intersubunit bridge B8. Prevents association of the 30S and 50S ribosomal subunits and the formation of functional ribosomes, thus repressing translation.</text>
</comment>
<dbReference type="GO" id="GO:0005737">
    <property type="term" value="C:cytoplasm"/>
    <property type="evidence" value="ECO:0007669"/>
    <property type="project" value="UniProtKB-SubCell"/>
</dbReference>
<name>A0A7L4UNL0_BALHA</name>
<evidence type="ECO:0000256" key="1">
    <source>
        <dbReference type="ARBA" id="ARBA00010574"/>
    </source>
</evidence>
<sequence>MKIKTEAKDLKNGVIEGLLENKGVDITQIDLSNIEYAVCKYFVLCTGTSNTHVDSLARSVEKYVQENLGQKVWRKEGLDNSQWVILDYVDVVVHIFQKEYREFYGLEALWADAPQVTIDEVK</sequence>
<comment type="subunit">
    <text evidence="2">Interacts with ribosomal protein uL14 (rplN).</text>
</comment>
<protein>
    <recommendedName>
        <fullName evidence="2">Ribosomal silencing factor RsfS</fullName>
    </recommendedName>
</protein>
<comment type="subcellular location">
    <subcellularLocation>
        <location evidence="2">Cytoplasm</location>
    </subcellularLocation>
</comment>
<reference evidence="3 4" key="1">
    <citation type="submission" date="2018-05" db="EMBL/GenBank/DDBJ databases">
        <title>Genomic Encyclopedia of Type Strains, Phase IV (KMG-IV): sequencing the most valuable type-strain genomes for metagenomic binning, comparative biology and taxonomic classification.</title>
        <authorList>
            <person name="Goeker M."/>
        </authorList>
    </citation>
    <scope>NUCLEOTIDE SEQUENCE [LARGE SCALE GENOMIC DNA]</scope>
    <source>
        <strain evidence="3 4">DSM 28579</strain>
    </source>
</reference>
<dbReference type="NCBIfam" id="TIGR00090">
    <property type="entry name" value="rsfS_iojap_ybeB"/>
    <property type="match status" value="1"/>
</dbReference>
<proteinExistence type="inferred from homology"/>
<accession>A0A7L4UNL0</accession>
<dbReference type="GO" id="GO:0017148">
    <property type="term" value="P:negative regulation of translation"/>
    <property type="evidence" value="ECO:0007669"/>
    <property type="project" value="UniProtKB-UniRule"/>
</dbReference>
<dbReference type="RefSeq" id="WP_116496740.1">
    <property type="nucleotide sequence ID" value="NZ_QENZ01000005.1"/>
</dbReference>